<evidence type="ECO:0000313" key="1">
    <source>
        <dbReference type="EMBL" id="CRK88822.1"/>
    </source>
</evidence>
<keyword evidence="2" id="KW-1185">Reference proteome</keyword>
<proteinExistence type="predicted"/>
<dbReference type="AlphaFoldDB" id="A0A1J1HQS0"/>
<accession>A0A1J1HQS0</accession>
<gene>
    <name evidence="1" type="ORF">CLUMA_CG002867</name>
</gene>
<sequence length="67" mass="7842">MLQLISESSVFSLHPSGEKKFKRVDVDTNRNKKDLKSFNIMSMKSYKCDRRYDSDTMLINVSCSFKI</sequence>
<reference evidence="1 2" key="1">
    <citation type="submission" date="2015-04" db="EMBL/GenBank/DDBJ databases">
        <authorList>
            <person name="Syromyatnikov M.Y."/>
            <person name="Popov V.N."/>
        </authorList>
    </citation>
    <scope>NUCLEOTIDE SEQUENCE [LARGE SCALE GENOMIC DNA]</scope>
</reference>
<dbReference type="EMBL" id="CVRI01000010">
    <property type="protein sequence ID" value="CRK88822.1"/>
    <property type="molecule type" value="Genomic_DNA"/>
</dbReference>
<organism evidence="1 2">
    <name type="scientific">Clunio marinus</name>
    <dbReference type="NCBI Taxonomy" id="568069"/>
    <lineage>
        <taxon>Eukaryota</taxon>
        <taxon>Metazoa</taxon>
        <taxon>Ecdysozoa</taxon>
        <taxon>Arthropoda</taxon>
        <taxon>Hexapoda</taxon>
        <taxon>Insecta</taxon>
        <taxon>Pterygota</taxon>
        <taxon>Neoptera</taxon>
        <taxon>Endopterygota</taxon>
        <taxon>Diptera</taxon>
        <taxon>Nematocera</taxon>
        <taxon>Chironomoidea</taxon>
        <taxon>Chironomidae</taxon>
        <taxon>Clunio</taxon>
    </lineage>
</organism>
<dbReference type="Proteomes" id="UP000183832">
    <property type="component" value="Unassembled WGS sequence"/>
</dbReference>
<evidence type="ECO:0000313" key="2">
    <source>
        <dbReference type="Proteomes" id="UP000183832"/>
    </source>
</evidence>
<protein>
    <submittedName>
        <fullName evidence="1">CLUMA_CG002867, isoform A</fullName>
    </submittedName>
</protein>
<name>A0A1J1HQS0_9DIPT</name>